<evidence type="ECO:0000256" key="2">
    <source>
        <dbReference type="ARBA" id="ARBA00009597"/>
    </source>
</evidence>
<dbReference type="GO" id="GO:0051087">
    <property type="term" value="F:protein-folding chaperone binding"/>
    <property type="evidence" value="ECO:0007669"/>
    <property type="project" value="TreeGrafter"/>
</dbReference>
<reference evidence="12" key="3">
    <citation type="journal article" date="2020" name="Curr. Biol.">
        <title>Chromatin organization in early land plants reveals an ancestral association between H3K27me3, transposons, and constitutive heterochromatin.</title>
        <authorList>
            <person name="Montgomery S.A."/>
            <person name="Tanizawa Y."/>
            <person name="Galik B."/>
            <person name="Wang N."/>
            <person name="Ito T."/>
            <person name="Mochizuki T."/>
            <person name="Akimcheva S."/>
            <person name="Bowman J.L."/>
            <person name="Cognat V."/>
            <person name="Marechal-Drouard L."/>
            <person name="Ekker H."/>
            <person name="Hong S.F."/>
            <person name="Kohchi T."/>
            <person name="Lin S.S."/>
            <person name="Liu L.D."/>
            <person name="Nakamura Y."/>
            <person name="Valeeva L.R."/>
            <person name="Shakirov E.V."/>
            <person name="Shippen D.E."/>
            <person name="Wei W.L."/>
            <person name="Yagura M."/>
            <person name="Yamaoka S."/>
            <person name="Yamato K.T."/>
            <person name="Liu C."/>
            <person name="Berger F."/>
        </authorList>
    </citation>
    <scope>NUCLEOTIDE SEQUENCE [LARGE SCALE GENOMIC DNA]</scope>
    <source>
        <strain evidence="12">Tak-1</strain>
    </source>
</reference>
<keyword evidence="3" id="KW-0999">Mitochondrion inner membrane</keyword>
<keyword evidence="6" id="KW-0472">Membrane</keyword>
<dbReference type="PANTHER" id="PTHR10721">
    <property type="entry name" value="MITOCHONDRIAL IMPORT INNER MEMBRANE TRANSLOCASE SUBUNIT TIM44"/>
    <property type="match status" value="1"/>
</dbReference>
<reference evidence="10 11" key="1">
    <citation type="submission" date="2016-03" db="EMBL/GenBank/DDBJ databases">
        <title>Mechanisms controlling the formation of the plant cell surface in tip-growing cells are functionally conserved among land plants.</title>
        <authorList>
            <person name="Honkanen S."/>
            <person name="Jones V.A."/>
            <person name="Morieri G."/>
            <person name="Champion C."/>
            <person name="Hetherington A.J."/>
            <person name="Kelly S."/>
            <person name="Saint-Marcoux D."/>
            <person name="Proust H."/>
            <person name="Prescott H."/>
            <person name="Dolan L."/>
        </authorList>
    </citation>
    <scope>NUCLEOTIDE SEQUENCE [LARGE SCALE GENOMIC DNA]</scope>
    <source>
        <strain evidence="11">cv. Tak-1 and cv. Tak-2</strain>
        <tissue evidence="10">Whole gametophyte</tissue>
    </source>
</reference>
<dbReference type="InterPro" id="IPR032710">
    <property type="entry name" value="NTF2-like_dom_sf"/>
</dbReference>
<dbReference type="SMART" id="SM00978">
    <property type="entry name" value="Tim44"/>
    <property type="match status" value="1"/>
</dbReference>
<dbReference type="AlphaFoldDB" id="A0A176WM79"/>
<comment type="similarity">
    <text evidence="2">Belongs to the Tim44 family.</text>
</comment>
<evidence type="ECO:0000313" key="12">
    <source>
        <dbReference type="Proteomes" id="UP001162541"/>
    </source>
</evidence>
<evidence type="ECO:0000256" key="1">
    <source>
        <dbReference type="ARBA" id="ARBA00004273"/>
    </source>
</evidence>
<name>A0A176WM79_MARPO</name>
<evidence type="ECO:0000256" key="4">
    <source>
        <dbReference type="ARBA" id="ARBA00022946"/>
    </source>
</evidence>
<reference evidence="9" key="2">
    <citation type="journal article" date="2019" name="Curr. Biol.">
        <title>Chromatin organization in early land plants reveals an ancestral association between H3K27me3, transposons, and constitutive heterochromatin.</title>
        <authorList>
            <person name="Montgomery S.A."/>
            <person name="Tanizawa Y."/>
            <person name="Galik B."/>
            <person name="Wang N."/>
            <person name="Ito T."/>
            <person name="Mochizuki T."/>
            <person name="Akimcheva S."/>
            <person name="Bowman J."/>
            <person name="Cognat V."/>
            <person name="Drouard L."/>
            <person name="Ekker H."/>
            <person name="Houng S."/>
            <person name="Kohchi T."/>
            <person name="Lin S."/>
            <person name="Liu L.D."/>
            <person name="Nakamura Y."/>
            <person name="Valeeva L.R."/>
            <person name="Shakirov E.V."/>
            <person name="Shippen D.E."/>
            <person name="Wei W."/>
            <person name="Yagura M."/>
            <person name="Yamaoka S."/>
            <person name="Yamato K.T."/>
            <person name="Liu C."/>
            <person name="Berger F."/>
        </authorList>
    </citation>
    <scope>NUCLEOTIDE SEQUENCE [LARGE SCALE GENOMIC DNA]</scope>
    <source>
        <strain evidence="9">Tak-1</strain>
    </source>
</reference>
<evidence type="ECO:0000259" key="8">
    <source>
        <dbReference type="SMART" id="SM00978"/>
    </source>
</evidence>
<evidence type="ECO:0000256" key="5">
    <source>
        <dbReference type="ARBA" id="ARBA00023128"/>
    </source>
</evidence>
<feature type="region of interest" description="Disordered" evidence="7">
    <location>
        <begin position="141"/>
        <end position="163"/>
    </location>
</feature>
<evidence type="ECO:0000313" key="9">
    <source>
        <dbReference type="EMBL" id="BBN08816.1"/>
    </source>
</evidence>
<keyword evidence="4" id="KW-0809">Transit peptide</keyword>
<evidence type="ECO:0000313" key="11">
    <source>
        <dbReference type="Proteomes" id="UP000077202"/>
    </source>
</evidence>
<feature type="domain" description="Tim44-like" evidence="8">
    <location>
        <begin position="242"/>
        <end position="394"/>
    </location>
</feature>
<dbReference type="InterPro" id="IPR039544">
    <property type="entry name" value="Tim44-like"/>
</dbReference>
<dbReference type="GO" id="GO:0030150">
    <property type="term" value="P:protein import into mitochondrial matrix"/>
    <property type="evidence" value="ECO:0007669"/>
    <property type="project" value="TreeGrafter"/>
</dbReference>
<sequence>MSASLRTAWSRTGIVVRVQKQSWQQGNGRLRIRRFATAQEEHKASGASTSYSEEVRQGSSEEQSTHSQKPEGGSQDKARDDPSSNTSASAGPRSFFADKFVKGFTFASSSATAGFTKLKSTKVVDAVKDTYTFLKEELNTPASRRKAKASTPTTPPSETSSETAIVPVIKKRSAWQKKLDEFVNKARQHPAFKRLSSVKQHPVVAKSQELAEDIRERWETSDSPVVHKIQDINDSLFGETATAVAMKEIRQRDPSFSIPDFIVELQEDIRPILIAYLKGDYKVLRQKCSREVVDRCRAERTALESQGIFLDHKILHVSDIEVKETKLMGNSPIIIVAFQTQQIYCARDKLGNITQGAQDEIHTVFYAWAMQQISPEDMEEGEIHPRWQLREMQQLGIQAII</sequence>
<feature type="compositionally biased region" description="Low complexity" evidence="7">
    <location>
        <begin position="150"/>
        <end position="163"/>
    </location>
</feature>
<dbReference type="EMBL" id="AP019869">
    <property type="protein sequence ID" value="BBN08816.1"/>
    <property type="molecule type" value="Genomic_DNA"/>
</dbReference>
<dbReference type="EMBL" id="LVLJ01000435">
    <property type="protein sequence ID" value="OAE34260.1"/>
    <property type="molecule type" value="Genomic_DNA"/>
</dbReference>
<dbReference type="GO" id="GO:0005743">
    <property type="term" value="C:mitochondrial inner membrane"/>
    <property type="evidence" value="ECO:0007669"/>
    <property type="project" value="UniProtKB-SubCell"/>
</dbReference>
<dbReference type="InterPro" id="IPR007379">
    <property type="entry name" value="Tim44-like_dom"/>
</dbReference>
<evidence type="ECO:0000313" key="10">
    <source>
        <dbReference type="EMBL" id="OAE34260.1"/>
    </source>
</evidence>
<evidence type="ECO:0000256" key="7">
    <source>
        <dbReference type="SAM" id="MobiDB-lite"/>
    </source>
</evidence>
<evidence type="ECO:0000256" key="3">
    <source>
        <dbReference type="ARBA" id="ARBA00022792"/>
    </source>
</evidence>
<dbReference type="Proteomes" id="UP000077202">
    <property type="component" value="Unassembled WGS sequence"/>
</dbReference>
<evidence type="ECO:0000256" key="6">
    <source>
        <dbReference type="ARBA" id="ARBA00023136"/>
    </source>
</evidence>
<protein>
    <recommendedName>
        <fullName evidence="8">Tim44-like domain-containing protein</fullName>
    </recommendedName>
</protein>
<dbReference type="Gene3D" id="3.10.450.240">
    <property type="match status" value="1"/>
</dbReference>
<dbReference type="Proteomes" id="UP001162541">
    <property type="component" value="Chromosome 4"/>
</dbReference>
<keyword evidence="11" id="KW-1185">Reference proteome</keyword>
<comment type="subcellular location">
    <subcellularLocation>
        <location evidence="1">Mitochondrion inner membrane</location>
    </subcellularLocation>
</comment>
<feature type="region of interest" description="Disordered" evidence="7">
    <location>
        <begin position="34"/>
        <end position="92"/>
    </location>
</feature>
<dbReference type="SUPFAM" id="SSF54427">
    <property type="entry name" value="NTF2-like"/>
    <property type="match status" value="1"/>
</dbReference>
<dbReference type="Pfam" id="PF04280">
    <property type="entry name" value="Tim44"/>
    <property type="match status" value="1"/>
</dbReference>
<organism evidence="10 11">
    <name type="scientific">Marchantia polymorpha subsp. ruderalis</name>
    <dbReference type="NCBI Taxonomy" id="1480154"/>
    <lineage>
        <taxon>Eukaryota</taxon>
        <taxon>Viridiplantae</taxon>
        <taxon>Streptophyta</taxon>
        <taxon>Embryophyta</taxon>
        <taxon>Marchantiophyta</taxon>
        <taxon>Marchantiopsida</taxon>
        <taxon>Marchantiidae</taxon>
        <taxon>Marchantiales</taxon>
        <taxon>Marchantiaceae</taxon>
        <taxon>Marchantia</taxon>
    </lineage>
</organism>
<keyword evidence="5" id="KW-0496">Mitochondrion</keyword>
<feature type="compositionally biased region" description="Polar residues" evidence="7">
    <location>
        <begin position="46"/>
        <end position="67"/>
    </location>
</feature>
<gene>
    <name evidence="10" type="ORF">AXG93_4605s1260</name>
    <name evidence="9" type="ORF">Mp_4g14710</name>
</gene>
<dbReference type="PANTHER" id="PTHR10721:SF1">
    <property type="entry name" value="MITOCHONDRIAL IMPORT INNER MEMBRANE TRANSLOCASE SUBUNIT TIM44"/>
    <property type="match status" value="1"/>
</dbReference>
<proteinExistence type="inferred from homology"/>
<accession>A0A176WM79</accession>